<dbReference type="InterPro" id="IPR050210">
    <property type="entry name" value="tRNA_Adenine-N(6)_MTase"/>
</dbReference>
<dbReference type="GO" id="GO:0003676">
    <property type="term" value="F:nucleic acid binding"/>
    <property type="evidence" value="ECO:0007669"/>
    <property type="project" value="InterPro"/>
</dbReference>
<accession>A0A3S4Y680</accession>
<dbReference type="EC" id="2.1.1.223" evidence="2"/>
<evidence type="ECO:0000313" key="3">
    <source>
        <dbReference type="Proteomes" id="UP000269544"/>
    </source>
</evidence>
<dbReference type="InterPro" id="IPR029063">
    <property type="entry name" value="SAM-dependent_MTases_sf"/>
</dbReference>
<evidence type="ECO:0000313" key="2">
    <source>
        <dbReference type="EMBL" id="VEJ34452.1"/>
    </source>
</evidence>
<organism evidence="2 3">
    <name type="scientific">Aedoeadaptatus ivorii</name>
    <dbReference type="NCBI Taxonomy" id="54006"/>
    <lineage>
        <taxon>Bacteria</taxon>
        <taxon>Bacillati</taxon>
        <taxon>Bacillota</taxon>
        <taxon>Tissierellia</taxon>
        <taxon>Tissierellales</taxon>
        <taxon>Peptoniphilaceae</taxon>
        <taxon>Aedoeadaptatus</taxon>
    </lineage>
</organism>
<keyword evidence="2" id="KW-0489">Methyltransferase</keyword>
<dbReference type="SUPFAM" id="SSF53335">
    <property type="entry name" value="S-adenosyl-L-methionine-dependent methyltransferases"/>
    <property type="match status" value="1"/>
</dbReference>
<dbReference type="KEGG" id="piv:NCTC13079_00161"/>
<proteinExistence type="predicted"/>
<dbReference type="Pfam" id="PF05175">
    <property type="entry name" value="MTS"/>
    <property type="match status" value="1"/>
</dbReference>
<dbReference type="EMBL" id="LR134523">
    <property type="protein sequence ID" value="VEJ34452.1"/>
    <property type="molecule type" value="Genomic_DNA"/>
</dbReference>
<feature type="domain" description="Methyltransferase small" evidence="1">
    <location>
        <begin position="29"/>
        <end position="114"/>
    </location>
</feature>
<dbReference type="InterPro" id="IPR007848">
    <property type="entry name" value="Small_mtfrase_dom"/>
</dbReference>
<dbReference type="PANTHER" id="PTHR47739:SF1">
    <property type="entry name" value="TRNA1(VAL) (ADENINE(37)-N6)-METHYLTRANSFERASE"/>
    <property type="match status" value="1"/>
</dbReference>
<keyword evidence="3" id="KW-1185">Reference proteome</keyword>
<name>A0A3S4Y680_9FIRM</name>
<evidence type="ECO:0000259" key="1">
    <source>
        <dbReference type="Pfam" id="PF05175"/>
    </source>
</evidence>
<dbReference type="Proteomes" id="UP000269544">
    <property type="component" value="Chromosome"/>
</dbReference>
<dbReference type="InterPro" id="IPR002052">
    <property type="entry name" value="DNA_methylase_N6_adenine_CS"/>
</dbReference>
<dbReference type="GO" id="GO:0032259">
    <property type="term" value="P:methylation"/>
    <property type="evidence" value="ECO:0007669"/>
    <property type="project" value="UniProtKB-KW"/>
</dbReference>
<gene>
    <name evidence="2" type="primary">yfiC</name>
    <name evidence="2" type="ORF">NCTC13079_00161</name>
</gene>
<dbReference type="PANTHER" id="PTHR47739">
    <property type="entry name" value="TRNA1(VAL) (ADENINE(37)-N6)-METHYLTRANSFERASE"/>
    <property type="match status" value="1"/>
</dbReference>
<dbReference type="AlphaFoldDB" id="A0A3S4Y680"/>
<dbReference type="RefSeq" id="WP_126464640.1">
    <property type="nucleotide sequence ID" value="NZ_JAUSWF010000006.1"/>
</dbReference>
<dbReference type="PROSITE" id="PS00092">
    <property type="entry name" value="N6_MTASE"/>
    <property type="match status" value="1"/>
</dbReference>
<dbReference type="GO" id="GO:0008757">
    <property type="term" value="F:S-adenosylmethionine-dependent methyltransferase activity"/>
    <property type="evidence" value="ECO:0007669"/>
    <property type="project" value="UniProtKB-ARBA"/>
</dbReference>
<dbReference type="GO" id="GO:0008170">
    <property type="term" value="F:N-methyltransferase activity"/>
    <property type="evidence" value="ECO:0007669"/>
    <property type="project" value="UniProtKB-ARBA"/>
</dbReference>
<dbReference type="OrthoDB" id="9777257at2"/>
<keyword evidence="2" id="KW-0808">Transferase</keyword>
<sequence>MRRDYIPKNGMVIYQQKGLFAFSMDSVLLGAYAKPRGRTLDLGCGSGYLALMAAADADAVVALDREPEAAELVRKSAAANGIENIEAVTADLRDAAVGRFDVVLTNPPFFKDGIRNKAAKITAAKHLDDDMRWFFHAGRLTVPGGTVYGIVDIARFQDVIEDMNEGGLQLAHIRPVYWRGGEEARRLLFAAKKGGGRHLRMDRPLYIYEGTEYTREVAAYYGR</sequence>
<dbReference type="Gene3D" id="3.40.50.150">
    <property type="entry name" value="Vaccinia Virus protein VP39"/>
    <property type="match status" value="1"/>
</dbReference>
<dbReference type="CDD" id="cd02440">
    <property type="entry name" value="AdoMet_MTases"/>
    <property type="match status" value="1"/>
</dbReference>
<protein>
    <submittedName>
        <fullName evidence="2">tRNA1(Val) (Adenine(37)-N6)-methyltransferase</fullName>
        <ecNumber evidence="2">2.1.1.223</ecNumber>
    </submittedName>
</protein>
<reference evidence="2 3" key="1">
    <citation type="submission" date="2018-12" db="EMBL/GenBank/DDBJ databases">
        <authorList>
            <consortium name="Pathogen Informatics"/>
        </authorList>
    </citation>
    <scope>NUCLEOTIDE SEQUENCE [LARGE SCALE GENOMIC DNA]</scope>
    <source>
        <strain evidence="2 3">NCTC13079</strain>
    </source>
</reference>